<dbReference type="EMBL" id="BAABME010002349">
    <property type="protein sequence ID" value="GAA0154234.1"/>
    <property type="molecule type" value="Genomic_DNA"/>
</dbReference>
<evidence type="ECO:0000313" key="1">
    <source>
        <dbReference type="EMBL" id="GAA0154234.1"/>
    </source>
</evidence>
<dbReference type="NCBIfam" id="TIGR01570">
    <property type="entry name" value="A_thal_3588"/>
    <property type="match status" value="1"/>
</dbReference>
<comment type="caution">
    <text evidence="1">The sequence shown here is derived from an EMBL/GenBank/DDBJ whole genome shotgun (WGS) entry which is preliminary data.</text>
</comment>
<gene>
    <name evidence="1" type="ORF">LIER_12281</name>
</gene>
<protein>
    <recommendedName>
        <fullName evidence="3">Protein MIZU-KUSSEI 1-like</fullName>
    </recommendedName>
</protein>
<name>A0AAV3PR35_LITER</name>
<dbReference type="PANTHER" id="PTHR31696">
    <property type="entry name" value="PROTEIN MIZU-KUSSEI 1"/>
    <property type="match status" value="1"/>
</dbReference>
<evidence type="ECO:0008006" key="3">
    <source>
        <dbReference type="Google" id="ProtNLM"/>
    </source>
</evidence>
<accession>A0AAV3PR35</accession>
<dbReference type="InterPro" id="IPR006460">
    <property type="entry name" value="MIZ1-like_pln"/>
</dbReference>
<dbReference type="PANTHER" id="PTHR31696:SF3">
    <property type="entry name" value="OS09G0463600 PROTEIN"/>
    <property type="match status" value="1"/>
</dbReference>
<proteinExistence type="predicted"/>
<dbReference type="GO" id="GO:0010274">
    <property type="term" value="P:hydrotropism"/>
    <property type="evidence" value="ECO:0007669"/>
    <property type="project" value="InterPro"/>
</dbReference>
<organism evidence="1 2">
    <name type="scientific">Lithospermum erythrorhizon</name>
    <name type="common">Purple gromwell</name>
    <name type="synonym">Lithospermum officinale var. erythrorhizon</name>
    <dbReference type="NCBI Taxonomy" id="34254"/>
    <lineage>
        <taxon>Eukaryota</taxon>
        <taxon>Viridiplantae</taxon>
        <taxon>Streptophyta</taxon>
        <taxon>Embryophyta</taxon>
        <taxon>Tracheophyta</taxon>
        <taxon>Spermatophyta</taxon>
        <taxon>Magnoliopsida</taxon>
        <taxon>eudicotyledons</taxon>
        <taxon>Gunneridae</taxon>
        <taxon>Pentapetalae</taxon>
        <taxon>asterids</taxon>
        <taxon>lamiids</taxon>
        <taxon>Boraginales</taxon>
        <taxon>Boraginaceae</taxon>
        <taxon>Boraginoideae</taxon>
        <taxon>Lithospermeae</taxon>
        <taxon>Lithospermum</taxon>
    </lineage>
</organism>
<sequence>MSSTVHYSSPLFQQIANSQNTHDLLSFLHQSNPHNPNKKSKLQNGGLLKMLKLLSILSTGCKMVGLVGGRHRKPLLTDNATIVTIFGYRKGRLSLAIQEDPHHIPIFVMELPMHSQLFHKEMVNDTLRISLESETKTHKKKVLEEFVWAVYCNGRKFGYSIRRKNMSDDELHVMHHLRGVSMGAGVLPGPNDHSKEKNGFAYGELTYMRARFQRVVGSKDSESLYMVNPDGATGQELSIFFVRSR</sequence>
<evidence type="ECO:0000313" key="2">
    <source>
        <dbReference type="Proteomes" id="UP001454036"/>
    </source>
</evidence>
<dbReference type="AlphaFoldDB" id="A0AAV3PR35"/>
<keyword evidence="2" id="KW-1185">Reference proteome</keyword>
<dbReference type="Proteomes" id="UP001454036">
    <property type="component" value="Unassembled WGS sequence"/>
</dbReference>
<reference evidence="1 2" key="1">
    <citation type="submission" date="2024-01" db="EMBL/GenBank/DDBJ databases">
        <title>The complete chloroplast genome sequence of Lithospermum erythrorhizon: insights into the phylogenetic relationship among Boraginaceae species and the maternal lineages of purple gromwells.</title>
        <authorList>
            <person name="Okada T."/>
            <person name="Watanabe K."/>
        </authorList>
    </citation>
    <scope>NUCLEOTIDE SEQUENCE [LARGE SCALE GENOMIC DNA]</scope>
</reference>
<dbReference type="Pfam" id="PF04759">
    <property type="entry name" value="DUF617"/>
    <property type="match status" value="1"/>
</dbReference>